<dbReference type="GO" id="GO:0032259">
    <property type="term" value="P:methylation"/>
    <property type="evidence" value="ECO:0007669"/>
    <property type="project" value="UniProtKB-KW"/>
</dbReference>
<proteinExistence type="predicted"/>
<evidence type="ECO:0000313" key="2">
    <source>
        <dbReference type="EMBL" id="MFC5141976.1"/>
    </source>
</evidence>
<dbReference type="InterPro" id="IPR053202">
    <property type="entry name" value="EGF_Rcpt_Signaling_Reg"/>
</dbReference>
<dbReference type="EMBL" id="JBHSKG010000019">
    <property type="protein sequence ID" value="MFC5141976.1"/>
    <property type="molecule type" value="Genomic_DNA"/>
</dbReference>
<dbReference type="Gene3D" id="3.40.50.150">
    <property type="entry name" value="Vaccinia Virus protein VP39"/>
    <property type="match status" value="1"/>
</dbReference>
<dbReference type="RefSeq" id="WP_378024111.1">
    <property type="nucleotide sequence ID" value="NZ_JBHSKG010000019.1"/>
</dbReference>
<keyword evidence="2" id="KW-0489">Methyltransferase</keyword>
<gene>
    <name evidence="2" type="ORF">ACFPK1_27330</name>
</gene>
<keyword evidence="3" id="KW-1185">Reference proteome</keyword>
<dbReference type="NCBIfam" id="TIGR01444">
    <property type="entry name" value="fkbM_fam"/>
    <property type="match status" value="1"/>
</dbReference>
<protein>
    <submittedName>
        <fullName evidence="2">FkbM family methyltransferase</fullName>
    </submittedName>
</protein>
<keyword evidence="2" id="KW-0808">Transferase</keyword>
<name>A0ABV9ZMY3_9PSEU</name>
<dbReference type="GO" id="GO:0008168">
    <property type="term" value="F:methyltransferase activity"/>
    <property type="evidence" value="ECO:0007669"/>
    <property type="project" value="UniProtKB-KW"/>
</dbReference>
<organism evidence="2 3">
    <name type="scientific">Actinomycetospora rhizophila</name>
    <dbReference type="NCBI Taxonomy" id="1416876"/>
    <lineage>
        <taxon>Bacteria</taxon>
        <taxon>Bacillati</taxon>
        <taxon>Actinomycetota</taxon>
        <taxon>Actinomycetes</taxon>
        <taxon>Pseudonocardiales</taxon>
        <taxon>Pseudonocardiaceae</taxon>
        <taxon>Actinomycetospora</taxon>
    </lineage>
</organism>
<reference evidence="3" key="1">
    <citation type="journal article" date="2019" name="Int. J. Syst. Evol. Microbiol.">
        <title>The Global Catalogue of Microorganisms (GCM) 10K type strain sequencing project: providing services to taxonomists for standard genome sequencing and annotation.</title>
        <authorList>
            <consortium name="The Broad Institute Genomics Platform"/>
            <consortium name="The Broad Institute Genome Sequencing Center for Infectious Disease"/>
            <person name="Wu L."/>
            <person name="Ma J."/>
        </authorList>
    </citation>
    <scope>NUCLEOTIDE SEQUENCE [LARGE SCALE GENOMIC DNA]</scope>
    <source>
        <strain evidence="3">XZYJ18</strain>
    </source>
</reference>
<dbReference type="PANTHER" id="PTHR34009">
    <property type="entry name" value="PROTEIN STAR"/>
    <property type="match status" value="1"/>
</dbReference>
<dbReference type="InterPro" id="IPR029063">
    <property type="entry name" value="SAM-dependent_MTases_sf"/>
</dbReference>
<evidence type="ECO:0000259" key="1">
    <source>
        <dbReference type="Pfam" id="PF05050"/>
    </source>
</evidence>
<sequence length="252" mass="28725">MTAANRLCKTPRTARALFAMVGFHDHWRNNVSDDARFLAFCASMRPLARGQILQDLWVLYELELHQGGYFVEFGAYDGALHSNTKLLEDRFGWTGILAEPNPDLIEPLRSTRTADVDSRCVWDASGEEVNLVLTGDAELSTVVDHAISDLHTESRRSTTVRTVGVPTVSLDDLLEEYGAPTIFDFMSVDTEGTELRILRAFNFARRRPRLLAVEHNGRDDTQRELDDLLIENGYERRFRAMSDWDAWYRLAV</sequence>
<dbReference type="PANTHER" id="PTHR34009:SF2">
    <property type="entry name" value="PROTEIN STAR"/>
    <property type="match status" value="1"/>
</dbReference>
<dbReference type="SUPFAM" id="SSF53335">
    <property type="entry name" value="S-adenosyl-L-methionine-dependent methyltransferases"/>
    <property type="match status" value="1"/>
</dbReference>
<dbReference type="InterPro" id="IPR006342">
    <property type="entry name" value="FkbM_mtfrase"/>
</dbReference>
<dbReference type="Pfam" id="PF05050">
    <property type="entry name" value="Methyltransf_21"/>
    <property type="match status" value="1"/>
</dbReference>
<evidence type="ECO:0000313" key="3">
    <source>
        <dbReference type="Proteomes" id="UP001596175"/>
    </source>
</evidence>
<dbReference type="Proteomes" id="UP001596175">
    <property type="component" value="Unassembled WGS sequence"/>
</dbReference>
<comment type="caution">
    <text evidence="2">The sequence shown here is derived from an EMBL/GenBank/DDBJ whole genome shotgun (WGS) entry which is preliminary data.</text>
</comment>
<accession>A0ABV9ZMY3</accession>
<feature type="domain" description="Methyltransferase FkbM" evidence="1">
    <location>
        <begin position="73"/>
        <end position="235"/>
    </location>
</feature>